<dbReference type="InterPro" id="IPR000843">
    <property type="entry name" value="HTH_LacI"/>
</dbReference>
<evidence type="ECO:0000256" key="3">
    <source>
        <dbReference type="ARBA" id="ARBA00023163"/>
    </source>
</evidence>
<dbReference type="Gene3D" id="1.10.260.40">
    <property type="entry name" value="lambda repressor-like DNA-binding domains"/>
    <property type="match status" value="1"/>
</dbReference>
<dbReference type="Proteomes" id="UP001448858">
    <property type="component" value="Chromosome"/>
</dbReference>
<dbReference type="EMBL" id="CP151657">
    <property type="protein sequence ID" value="WZP14936.1"/>
    <property type="molecule type" value="Genomic_DNA"/>
</dbReference>
<dbReference type="InterPro" id="IPR010982">
    <property type="entry name" value="Lambda_DNA-bd_dom_sf"/>
</dbReference>
<sequence>MATLDDVATAAGVSKATASRALGRPELVAKETITRVRRAAEALGFEPSRTARALARGRTGLLTLVLPSIQNTFFAPIIEGAQAAAEESGNHLTMAVNGMATDADRRALERLAEQVDGLVLNASQANRDIVEHATTLAPTVLIERELPGVPSVTADTAAAFAQLAQELAARGHRKIAYLGGPEGSWPHEMRTAAIRQALQGRAELTVVGPVPPLAESGIRQADAVLATGATAVLVYASPVALGLMYALQLRGVRVPQDLVVSGDRRTAAALGASGVPSVDVDGLAIGRQSVGLLLQLLEFRALQERGLDVPALAQPEQLRLAVPVHWS</sequence>
<dbReference type="SMART" id="SM00354">
    <property type="entry name" value="HTH_LACI"/>
    <property type="match status" value="1"/>
</dbReference>
<dbReference type="CDD" id="cd06267">
    <property type="entry name" value="PBP1_LacI_sugar_binding-like"/>
    <property type="match status" value="1"/>
</dbReference>
<feature type="domain" description="HTH lacI-type" evidence="4">
    <location>
        <begin position="2"/>
        <end position="56"/>
    </location>
</feature>
<dbReference type="SUPFAM" id="SSF53822">
    <property type="entry name" value="Periplasmic binding protein-like I"/>
    <property type="match status" value="1"/>
</dbReference>
<dbReference type="GO" id="GO:0003677">
    <property type="term" value="F:DNA binding"/>
    <property type="evidence" value="ECO:0007669"/>
    <property type="project" value="UniProtKB-KW"/>
</dbReference>
<evidence type="ECO:0000313" key="6">
    <source>
        <dbReference type="Proteomes" id="UP001448858"/>
    </source>
</evidence>
<evidence type="ECO:0000256" key="1">
    <source>
        <dbReference type="ARBA" id="ARBA00023015"/>
    </source>
</evidence>
<dbReference type="PROSITE" id="PS00356">
    <property type="entry name" value="HTH_LACI_1"/>
    <property type="match status" value="1"/>
</dbReference>
<reference evidence="5 6" key="1">
    <citation type="submission" date="2024-04" db="EMBL/GenBank/DDBJ databases">
        <title>Arthrobacter sp. from Plains bison fecal sample.</title>
        <authorList>
            <person name="Ruzzini A."/>
        </authorList>
    </citation>
    <scope>NUCLEOTIDE SEQUENCE [LARGE SCALE GENOMIC DNA]</scope>
    <source>
        <strain evidence="5 6">EINP1</strain>
    </source>
</reference>
<dbReference type="Pfam" id="PF00356">
    <property type="entry name" value="LacI"/>
    <property type="match status" value="1"/>
</dbReference>
<dbReference type="PANTHER" id="PTHR30146:SF138">
    <property type="entry name" value="TRANSCRIPTIONAL REGULATORY PROTEIN"/>
    <property type="match status" value="1"/>
</dbReference>
<keyword evidence="2 5" id="KW-0238">DNA-binding</keyword>
<dbReference type="InterPro" id="IPR001761">
    <property type="entry name" value="Peripla_BP/Lac1_sug-bd_dom"/>
</dbReference>
<dbReference type="RefSeq" id="WP_342022596.1">
    <property type="nucleotide sequence ID" value="NZ_CP151657.1"/>
</dbReference>
<dbReference type="SUPFAM" id="SSF47413">
    <property type="entry name" value="lambda repressor-like DNA-binding domains"/>
    <property type="match status" value="1"/>
</dbReference>
<dbReference type="Gene3D" id="3.40.50.2300">
    <property type="match status" value="2"/>
</dbReference>
<name>A0ABZ2ZRZ9_9MICC</name>
<gene>
    <name evidence="5" type="ORF">AAE021_12155</name>
</gene>
<dbReference type="Pfam" id="PF00532">
    <property type="entry name" value="Peripla_BP_1"/>
    <property type="match status" value="1"/>
</dbReference>
<dbReference type="PANTHER" id="PTHR30146">
    <property type="entry name" value="LACI-RELATED TRANSCRIPTIONAL REPRESSOR"/>
    <property type="match status" value="1"/>
</dbReference>
<dbReference type="CDD" id="cd01392">
    <property type="entry name" value="HTH_LacI"/>
    <property type="match status" value="1"/>
</dbReference>
<evidence type="ECO:0000259" key="4">
    <source>
        <dbReference type="PROSITE" id="PS50932"/>
    </source>
</evidence>
<proteinExistence type="predicted"/>
<dbReference type="InterPro" id="IPR028082">
    <property type="entry name" value="Peripla_BP_I"/>
</dbReference>
<keyword evidence="1" id="KW-0805">Transcription regulation</keyword>
<dbReference type="PROSITE" id="PS50932">
    <property type="entry name" value="HTH_LACI_2"/>
    <property type="match status" value="1"/>
</dbReference>
<keyword evidence="6" id="KW-1185">Reference proteome</keyword>
<accession>A0ABZ2ZRZ9</accession>
<keyword evidence="3" id="KW-0804">Transcription</keyword>
<protein>
    <submittedName>
        <fullName evidence="5">LacI family DNA-binding transcriptional regulator</fullName>
    </submittedName>
</protein>
<evidence type="ECO:0000256" key="2">
    <source>
        <dbReference type="ARBA" id="ARBA00023125"/>
    </source>
</evidence>
<evidence type="ECO:0000313" key="5">
    <source>
        <dbReference type="EMBL" id="WZP14936.1"/>
    </source>
</evidence>
<organism evidence="5 6">
    <name type="scientific">Arthrobacter citreus</name>
    <dbReference type="NCBI Taxonomy" id="1670"/>
    <lineage>
        <taxon>Bacteria</taxon>
        <taxon>Bacillati</taxon>
        <taxon>Actinomycetota</taxon>
        <taxon>Actinomycetes</taxon>
        <taxon>Micrococcales</taxon>
        <taxon>Micrococcaceae</taxon>
        <taxon>Arthrobacter</taxon>
    </lineage>
</organism>